<keyword evidence="2" id="KW-0227">DNA damage</keyword>
<evidence type="ECO:0000256" key="1">
    <source>
        <dbReference type="ARBA" id="ARBA00009518"/>
    </source>
</evidence>
<evidence type="ECO:0000256" key="3">
    <source>
        <dbReference type="ARBA" id="ARBA00022842"/>
    </source>
</evidence>
<name>A0ABT4UIR6_9BACT</name>
<evidence type="ECO:0000313" key="8">
    <source>
        <dbReference type="Proteomes" id="UP001210231"/>
    </source>
</evidence>
<dbReference type="Pfam" id="PF02075">
    <property type="entry name" value="RuvC"/>
    <property type="match status" value="1"/>
</dbReference>
<protein>
    <submittedName>
        <fullName evidence="7">Crossover junction endodeoxyribonuclease RuvC</fullName>
    </submittedName>
</protein>
<dbReference type="InterPro" id="IPR012337">
    <property type="entry name" value="RNaseH-like_sf"/>
</dbReference>
<keyword evidence="5" id="KW-0233">DNA recombination</keyword>
<evidence type="ECO:0000313" key="7">
    <source>
        <dbReference type="EMBL" id="MDA3614732.1"/>
    </source>
</evidence>
<dbReference type="SUPFAM" id="SSF53098">
    <property type="entry name" value="Ribonuclease H-like"/>
    <property type="match status" value="1"/>
</dbReference>
<keyword evidence="4" id="KW-0238">DNA-binding</keyword>
<evidence type="ECO:0000256" key="6">
    <source>
        <dbReference type="ARBA" id="ARBA00023204"/>
    </source>
</evidence>
<keyword evidence="8" id="KW-1185">Reference proteome</keyword>
<comment type="caution">
    <text evidence="7">The sequence shown here is derived from an EMBL/GenBank/DDBJ whole genome shotgun (WGS) entry which is preliminary data.</text>
</comment>
<comment type="similarity">
    <text evidence="1">Belongs to the RuvC family.</text>
</comment>
<dbReference type="Proteomes" id="UP001210231">
    <property type="component" value="Unassembled WGS sequence"/>
</dbReference>
<evidence type="ECO:0000256" key="2">
    <source>
        <dbReference type="ARBA" id="ARBA00022763"/>
    </source>
</evidence>
<dbReference type="RefSeq" id="WP_407031057.1">
    <property type="nucleotide sequence ID" value="NZ_JAQGEF010000007.1"/>
</dbReference>
<reference evidence="7 8" key="1">
    <citation type="submission" date="2022-12" db="EMBL/GenBank/DDBJ databases">
        <title>Chitinophagaceae gen. sp. nov., a new member of the family Chitinophagaceae, isolated from soil in a chemical factory.</title>
        <authorList>
            <person name="Ke Z."/>
        </authorList>
    </citation>
    <scope>NUCLEOTIDE SEQUENCE [LARGE SCALE GENOMIC DNA]</scope>
    <source>
        <strain evidence="7 8">LY-5</strain>
    </source>
</reference>
<accession>A0ABT4UIR6</accession>
<gene>
    <name evidence="7" type="ORF">O3P16_07925</name>
</gene>
<dbReference type="InterPro" id="IPR002176">
    <property type="entry name" value="X-over_junc_endoDNase_RuvC"/>
</dbReference>
<dbReference type="EMBL" id="JAQGEF010000007">
    <property type="protein sequence ID" value="MDA3614732.1"/>
    <property type="molecule type" value="Genomic_DNA"/>
</dbReference>
<evidence type="ECO:0000256" key="4">
    <source>
        <dbReference type="ARBA" id="ARBA00023125"/>
    </source>
</evidence>
<keyword evidence="3" id="KW-0460">Magnesium</keyword>
<proteinExistence type="inferred from homology"/>
<dbReference type="InterPro" id="IPR036397">
    <property type="entry name" value="RNaseH_sf"/>
</dbReference>
<sequence length="144" mass="15698">MKILALDIATKTGWKTETASGVWDLKPNRGESSGMRVVRFKSKVKEIIQIEGITQVSYERPAGANKSSIMAESEMIGVLIDLCIEMGVEYASYSANEIKKFATGKGNAGKPEMINAAVKLGYNPIDDNEADAIHLYLLTQKDLG</sequence>
<dbReference type="Gene3D" id="3.30.420.10">
    <property type="entry name" value="Ribonuclease H-like superfamily/Ribonuclease H"/>
    <property type="match status" value="1"/>
</dbReference>
<evidence type="ECO:0000256" key="5">
    <source>
        <dbReference type="ARBA" id="ARBA00023172"/>
    </source>
</evidence>
<keyword evidence="6" id="KW-0234">DNA repair</keyword>
<organism evidence="7 8">
    <name type="scientific">Polluticaenibacter yanchengensis</name>
    <dbReference type="NCBI Taxonomy" id="3014562"/>
    <lineage>
        <taxon>Bacteria</taxon>
        <taxon>Pseudomonadati</taxon>
        <taxon>Bacteroidota</taxon>
        <taxon>Chitinophagia</taxon>
        <taxon>Chitinophagales</taxon>
        <taxon>Chitinophagaceae</taxon>
        <taxon>Polluticaenibacter</taxon>
    </lineage>
</organism>